<organism evidence="1 2">
    <name type="scientific">Saccharomonospora piscinae</name>
    <dbReference type="NCBI Taxonomy" id="687388"/>
    <lineage>
        <taxon>Bacteria</taxon>
        <taxon>Bacillati</taxon>
        <taxon>Actinomycetota</taxon>
        <taxon>Actinomycetes</taxon>
        <taxon>Pseudonocardiales</taxon>
        <taxon>Pseudonocardiaceae</taxon>
        <taxon>Saccharomonospora</taxon>
    </lineage>
</organism>
<gene>
    <name evidence="1" type="ORF">B1813_18880</name>
</gene>
<reference evidence="1 2" key="1">
    <citation type="submission" date="2017-02" db="EMBL/GenBank/DDBJ databases">
        <title>Draft genome of Saccharomonospora sp. 154.</title>
        <authorList>
            <person name="Alonso-Carmona G.S."/>
            <person name="De La Haba R."/>
            <person name="Vera-Gargallo B."/>
            <person name="Sandoval-Trujillo A.H."/>
            <person name="Ramirez-Duran N."/>
            <person name="Ventosa A."/>
        </authorList>
    </citation>
    <scope>NUCLEOTIDE SEQUENCE [LARGE SCALE GENOMIC DNA]</scope>
    <source>
        <strain evidence="1 2">LRS4.154</strain>
    </source>
</reference>
<proteinExistence type="predicted"/>
<dbReference type="STRING" id="1962155.B1813_18880"/>
<name>A0A1V8ZY89_SACPI</name>
<evidence type="ECO:0000313" key="2">
    <source>
        <dbReference type="Proteomes" id="UP000192591"/>
    </source>
</evidence>
<dbReference type="RefSeq" id="WP_081194151.1">
    <property type="nucleotide sequence ID" value="NZ_MWIH01000008.1"/>
</dbReference>
<protein>
    <submittedName>
        <fullName evidence="1">Uncharacterized protein</fullName>
    </submittedName>
</protein>
<keyword evidence="2" id="KW-1185">Reference proteome</keyword>
<dbReference type="EMBL" id="MWIH01000008">
    <property type="protein sequence ID" value="OQO89907.1"/>
    <property type="molecule type" value="Genomic_DNA"/>
</dbReference>
<evidence type="ECO:0000313" key="1">
    <source>
        <dbReference type="EMBL" id="OQO89907.1"/>
    </source>
</evidence>
<dbReference type="AlphaFoldDB" id="A0A1V8ZY89"/>
<accession>A0A1V8ZY89</accession>
<comment type="caution">
    <text evidence="1">The sequence shown here is derived from an EMBL/GenBank/DDBJ whole genome shotgun (WGS) entry which is preliminary data.</text>
</comment>
<sequence>MTPGDLSPALLGQISHCECGTESPAGIPAWLDGWEDDHRQWHCPIDTSPPWDDVLERWAYPRIPSFARRPAPIEHTTDHTPPAWSRTRLRSEHMRDWLTQHRETR</sequence>
<dbReference type="Proteomes" id="UP000192591">
    <property type="component" value="Unassembled WGS sequence"/>
</dbReference>